<accession>A0A0P1GLX4</accession>
<dbReference type="AlphaFoldDB" id="A0A0P1GLX4"/>
<feature type="region of interest" description="Disordered" evidence="1">
    <location>
        <begin position="157"/>
        <end position="179"/>
    </location>
</feature>
<evidence type="ECO:0000313" key="2">
    <source>
        <dbReference type="EMBL" id="CUH83074.1"/>
    </source>
</evidence>
<organism evidence="2 3">
    <name type="scientific">Thalassovita mediterranea</name>
    <dbReference type="NCBI Taxonomy" id="340021"/>
    <lineage>
        <taxon>Bacteria</taxon>
        <taxon>Pseudomonadati</taxon>
        <taxon>Pseudomonadota</taxon>
        <taxon>Alphaproteobacteria</taxon>
        <taxon>Rhodobacterales</taxon>
        <taxon>Roseobacteraceae</taxon>
        <taxon>Thalassovita</taxon>
    </lineage>
</organism>
<evidence type="ECO:0000256" key="1">
    <source>
        <dbReference type="SAM" id="MobiDB-lite"/>
    </source>
</evidence>
<keyword evidence="3" id="KW-1185">Reference proteome</keyword>
<proteinExistence type="predicted"/>
<protein>
    <submittedName>
        <fullName evidence="2">Uncharacterized protein</fullName>
    </submittedName>
</protein>
<dbReference type="Proteomes" id="UP000051681">
    <property type="component" value="Unassembled WGS sequence"/>
</dbReference>
<dbReference type="EMBL" id="CYSF01000001">
    <property type="protein sequence ID" value="CUH83074.1"/>
    <property type="molecule type" value="Genomic_DNA"/>
</dbReference>
<name>A0A0P1GLX4_9RHOB</name>
<evidence type="ECO:0000313" key="3">
    <source>
        <dbReference type="Proteomes" id="UP000051681"/>
    </source>
</evidence>
<sequence>MCWRQARPKRLSPSFPSTASLQRGAVFLFADLRALRFRFGDRAALNLCPMLRWEIYHGVGLCLIWEDAALHAQGWLTLYRQRGTWQIDGDLHLGPVCDPQAAAALALAAHLLSAHGPAPKIRQLQALGVPALVRVSRCSPLQIRRWLECPPLRQRNASGPSTAPHVGSRHDCSRAAIFR</sequence>
<dbReference type="STRING" id="340021.TM5383_00256"/>
<gene>
    <name evidence="2" type="ORF">TM5383_00256</name>
</gene>
<reference evidence="2 3" key="1">
    <citation type="submission" date="2015-09" db="EMBL/GenBank/DDBJ databases">
        <authorList>
            <consortium name="Swine Surveillance"/>
        </authorList>
    </citation>
    <scope>NUCLEOTIDE SEQUENCE [LARGE SCALE GENOMIC DNA]</scope>
    <source>
        <strain evidence="2 3">CECT 8383</strain>
    </source>
</reference>